<dbReference type="PANTHER" id="PTHR33164:SF106">
    <property type="entry name" value="TRANSCRIPTIONAL REGULATORY PROTEIN"/>
    <property type="match status" value="1"/>
</dbReference>
<keyword evidence="6" id="KW-1185">Reference proteome</keyword>
<keyword evidence="2" id="KW-0238">DNA-binding</keyword>
<dbReference type="InterPro" id="IPR036388">
    <property type="entry name" value="WH-like_DNA-bd_sf"/>
</dbReference>
<evidence type="ECO:0000313" key="5">
    <source>
        <dbReference type="EMBL" id="BCJ68588.1"/>
    </source>
</evidence>
<dbReference type="GO" id="GO:0003700">
    <property type="term" value="F:DNA-binding transcription factor activity"/>
    <property type="evidence" value="ECO:0007669"/>
    <property type="project" value="InterPro"/>
</dbReference>
<dbReference type="EMBL" id="AP023359">
    <property type="protein sequence ID" value="BCJ68588.1"/>
    <property type="molecule type" value="Genomic_DNA"/>
</dbReference>
<dbReference type="GO" id="GO:0003677">
    <property type="term" value="F:DNA binding"/>
    <property type="evidence" value="ECO:0007669"/>
    <property type="project" value="UniProtKB-KW"/>
</dbReference>
<dbReference type="Pfam" id="PF01047">
    <property type="entry name" value="MarR"/>
    <property type="match status" value="1"/>
</dbReference>
<dbReference type="SMART" id="SM00347">
    <property type="entry name" value="HTH_MARR"/>
    <property type="match status" value="1"/>
</dbReference>
<proteinExistence type="predicted"/>
<dbReference type="InterPro" id="IPR000835">
    <property type="entry name" value="HTH_MarR-typ"/>
</dbReference>
<dbReference type="InterPro" id="IPR039422">
    <property type="entry name" value="MarR/SlyA-like"/>
</dbReference>
<feature type="domain" description="HTH marR-type" evidence="4">
    <location>
        <begin position="15"/>
        <end position="151"/>
    </location>
</feature>
<evidence type="ECO:0000256" key="1">
    <source>
        <dbReference type="ARBA" id="ARBA00023015"/>
    </source>
</evidence>
<dbReference type="KEGG" id="pry:Prubr_56090"/>
<gene>
    <name evidence="5" type="primary">marR</name>
    <name evidence="5" type="ORF">Prubr_56090</name>
</gene>
<dbReference type="PANTHER" id="PTHR33164">
    <property type="entry name" value="TRANSCRIPTIONAL REGULATOR, MARR FAMILY"/>
    <property type="match status" value="1"/>
</dbReference>
<dbReference type="InterPro" id="IPR036390">
    <property type="entry name" value="WH_DNA-bd_sf"/>
</dbReference>
<keyword evidence="1" id="KW-0805">Transcription regulation</keyword>
<evidence type="ECO:0000259" key="4">
    <source>
        <dbReference type="PROSITE" id="PS50995"/>
    </source>
</evidence>
<dbReference type="Proteomes" id="UP000680866">
    <property type="component" value="Chromosome"/>
</dbReference>
<reference evidence="5" key="1">
    <citation type="submission" date="2020-08" db="EMBL/GenBank/DDBJ databases">
        <title>Whole genome shotgun sequence of Polymorphospora rubra NBRC 101157.</title>
        <authorList>
            <person name="Komaki H."/>
            <person name="Tamura T."/>
        </authorList>
    </citation>
    <scope>NUCLEOTIDE SEQUENCE</scope>
    <source>
        <strain evidence="5">NBRC 101157</strain>
    </source>
</reference>
<organism evidence="5 6">
    <name type="scientific">Polymorphospora rubra</name>
    <dbReference type="NCBI Taxonomy" id="338584"/>
    <lineage>
        <taxon>Bacteria</taxon>
        <taxon>Bacillati</taxon>
        <taxon>Actinomycetota</taxon>
        <taxon>Actinomycetes</taxon>
        <taxon>Micromonosporales</taxon>
        <taxon>Micromonosporaceae</taxon>
        <taxon>Polymorphospora</taxon>
    </lineage>
</organism>
<dbReference type="SUPFAM" id="SSF46785">
    <property type="entry name" value="Winged helix' DNA-binding domain"/>
    <property type="match status" value="1"/>
</dbReference>
<dbReference type="PROSITE" id="PS50995">
    <property type="entry name" value="HTH_MARR_2"/>
    <property type="match status" value="1"/>
</dbReference>
<keyword evidence="3" id="KW-0804">Transcription</keyword>
<protein>
    <submittedName>
        <fullName evidence="5">MarR family transcriptional regulator</fullName>
    </submittedName>
</protein>
<name>A0A810N9U1_9ACTN</name>
<dbReference type="GO" id="GO:0006950">
    <property type="term" value="P:response to stress"/>
    <property type="evidence" value="ECO:0007669"/>
    <property type="project" value="TreeGrafter"/>
</dbReference>
<sequence>MRPMDRAKHDDPADRAEALQAVADSGRRLSTAMILFHTNLSKRVGLGPTEEKVLDLVHRHGHPSVRDLAEQTGMAKNSISDVLDRLERKGFVVRQPDPSDGRKVAVVATEEGTARIRDLFVGMMTRLDQLNAEYSAADLALIAGYQRRAAAIQEAEGRRLGD</sequence>
<dbReference type="Gene3D" id="1.10.10.10">
    <property type="entry name" value="Winged helix-like DNA-binding domain superfamily/Winged helix DNA-binding domain"/>
    <property type="match status" value="1"/>
</dbReference>
<dbReference type="InterPro" id="IPR023187">
    <property type="entry name" value="Tscrpt_reg_MarR-type_CS"/>
</dbReference>
<evidence type="ECO:0000256" key="3">
    <source>
        <dbReference type="ARBA" id="ARBA00023163"/>
    </source>
</evidence>
<accession>A0A810N9U1</accession>
<dbReference type="AlphaFoldDB" id="A0A810N9U1"/>
<dbReference type="PROSITE" id="PS01117">
    <property type="entry name" value="HTH_MARR_1"/>
    <property type="match status" value="1"/>
</dbReference>
<evidence type="ECO:0000256" key="2">
    <source>
        <dbReference type="ARBA" id="ARBA00023125"/>
    </source>
</evidence>
<evidence type="ECO:0000313" key="6">
    <source>
        <dbReference type="Proteomes" id="UP000680866"/>
    </source>
</evidence>